<dbReference type="InterPro" id="IPR036748">
    <property type="entry name" value="MTH938-like_sf"/>
</dbReference>
<protein>
    <submittedName>
        <fullName evidence="1">NADH dehydrogenase 1 alpha subcomplex assembly factor 3</fullName>
    </submittedName>
</protein>
<dbReference type="EMBL" id="BGZK01000714">
    <property type="protein sequence ID" value="GBP57356.1"/>
    <property type="molecule type" value="Genomic_DNA"/>
</dbReference>
<dbReference type="GO" id="GO:0005743">
    <property type="term" value="C:mitochondrial inner membrane"/>
    <property type="evidence" value="ECO:0007669"/>
    <property type="project" value="TreeGrafter"/>
</dbReference>
<gene>
    <name evidence="1" type="primary">NDUFAF3</name>
    <name evidence="1" type="ORF">EVAR_27386_1</name>
</gene>
<keyword evidence="2" id="KW-1185">Reference proteome</keyword>
<dbReference type="OrthoDB" id="20681at2759"/>
<dbReference type="STRING" id="151549.A0A4C1X0U4"/>
<dbReference type="Gene3D" id="3.40.1230.10">
    <property type="entry name" value="MTH938-like"/>
    <property type="match status" value="1"/>
</dbReference>
<evidence type="ECO:0000313" key="1">
    <source>
        <dbReference type="EMBL" id="GBP57356.1"/>
    </source>
</evidence>
<dbReference type="InterPro" id="IPR007523">
    <property type="entry name" value="NDUFAF3/AAMDC"/>
</dbReference>
<dbReference type="GO" id="GO:0032981">
    <property type="term" value="P:mitochondrial respiratory chain complex I assembly"/>
    <property type="evidence" value="ECO:0007669"/>
    <property type="project" value="TreeGrafter"/>
</dbReference>
<sequence>MVNASMVMQIVGVETTDRNVLDSVRRAARALNLNIELLSTEHACSTFNFLNAEGRSVAGAFIPPMSLVPDEDDMLESQMVYQDVFNWQQKKQ</sequence>
<organism evidence="1 2">
    <name type="scientific">Eumeta variegata</name>
    <name type="common">Bagworm moth</name>
    <name type="synonym">Eumeta japonica</name>
    <dbReference type="NCBI Taxonomy" id="151549"/>
    <lineage>
        <taxon>Eukaryota</taxon>
        <taxon>Metazoa</taxon>
        <taxon>Ecdysozoa</taxon>
        <taxon>Arthropoda</taxon>
        <taxon>Hexapoda</taxon>
        <taxon>Insecta</taxon>
        <taxon>Pterygota</taxon>
        <taxon>Neoptera</taxon>
        <taxon>Endopterygota</taxon>
        <taxon>Lepidoptera</taxon>
        <taxon>Glossata</taxon>
        <taxon>Ditrysia</taxon>
        <taxon>Tineoidea</taxon>
        <taxon>Psychidae</taxon>
        <taxon>Oiketicinae</taxon>
        <taxon>Eumeta</taxon>
    </lineage>
</organism>
<dbReference type="PANTHER" id="PTHR21192">
    <property type="entry name" value="NUCLEAR PROTEIN E3-3"/>
    <property type="match status" value="1"/>
</dbReference>
<name>A0A4C1X0U4_EUMVA</name>
<proteinExistence type="predicted"/>
<dbReference type="Proteomes" id="UP000299102">
    <property type="component" value="Unassembled WGS sequence"/>
</dbReference>
<comment type="caution">
    <text evidence="1">The sequence shown here is derived from an EMBL/GenBank/DDBJ whole genome shotgun (WGS) entry which is preliminary data.</text>
</comment>
<dbReference type="Pfam" id="PF04430">
    <property type="entry name" value="DUF498"/>
    <property type="match status" value="1"/>
</dbReference>
<reference evidence="1 2" key="1">
    <citation type="journal article" date="2019" name="Commun. Biol.">
        <title>The bagworm genome reveals a unique fibroin gene that provides high tensile strength.</title>
        <authorList>
            <person name="Kono N."/>
            <person name="Nakamura H."/>
            <person name="Ohtoshi R."/>
            <person name="Tomita M."/>
            <person name="Numata K."/>
            <person name="Arakawa K."/>
        </authorList>
    </citation>
    <scope>NUCLEOTIDE SEQUENCE [LARGE SCALE GENOMIC DNA]</scope>
</reference>
<dbReference type="SUPFAM" id="SSF64076">
    <property type="entry name" value="MTH938-like"/>
    <property type="match status" value="1"/>
</dbReference>
<accession>A0A4C1X0U4</accession>
<dbReference type="PANTHER" id="PTHR21192:SF2">
    <property type="entry name" value="NADH DEHYDROGENASE [UBIQUINONE] 1 ALPHA SUBCOMPLEX ASSEMBLY FACTOR 3"/>
    <property type="match status" value="1"/>
</dbReference>
<dbReference type="AlphaFoldDB" id="A0A4C1X0U4"/>
<evidence type="ECO:0000313" key="2">
    <source>
        <dbReference type="Proteomes" id="UP000299102"/>
    </source>
</evidence>